<accession>A0A7L6AQP6</accession>
<evidence type="ECO:0000313" key="1">
    <source>
        <dbReference type="EMBL" id="QLQ31416.1"/>
    </source>
</evidence>
<proteinExistence type="predicted"/>
<protein>
    <submittedName>
        <fullName evidence="1">Uncharacterized protein</fullName>
    </submittedName>
</protein>
<name>A0A7L6AQP6_9GAMM</name>
<keyword evidence="2" id="KW-1185">Reference proteome</keyword>
<reference evidence="1" key="1">
    <citation type="submission" date="2020-06" db="EMBL/GenBank/DDBJ databases">
        <title>Analysis procedures for assessing recovery of high quality, complete, closed genomes from Nanopore long read metagenome sequencing.</title>
        <authorList>
            <person name="Bessarab I."/>
            <person name="Arumugam K."/>
            <person name="Haryono M."/>
            <person name="Liu X."/>
            <person name="Roy S."/>
            <person name="Zuniga-Montanez R.E."/>
            <person name="Qiu G."/>
            <person name="Drautz-Moses D.I."/>
            <person name="Law Y.Y."/>
            <person name="Wuertz S."/>
            <person name="Lauro F.M."/>
            <person name="Huson D.H."/>
            <person name="Williams R.B."/>
        </authorList>
    </citation>
    <scope>NUCLEOTIDE SEQUENCE [LARGE SCALE GENOMIC DNA]</scope>
    <source>
        <strain evidence="1">SSD2</strain>
    </source>
</reference>
<sequence length="90" mass="9343">MFKSLPGVGSIVGGAGVSVTAGGLTYATGKVFTRHFAAGGTLQDFDMKKHGSIFTRISAGQAVCQTENKHPAIACAFLRAFQIKKPGWAA</sequence>
<gene>
    <name evidence="1" type="ORF">HZT40_07180</name>
</gene>
<dbReference type="AlphaFoldDB" id="A0A7L6AQP6"/>
<organism evidence="1 2">
    <name type="scientific">Candidatus Thiothrix singaporensis</name>
    <dbReference type="NCBI Taxonomy" id="2799669"/>
    <lineage>
        <taxon>Bacteria</taxon>
        <taxon>Pseudomonadati</taxon>
        <taxon>Pseudomonadota</taxon>
        <taxon>Gammaproteobacteria</taxon>
        <taxon>Thiotrichales</taxon>
        <taxon>Thiotrichaceae</taxon>
        <taxon>Thiothrix</taxon>
    </lineage>
</organism>
<dbReference type="Proteomes" id="UP000510621">
    <property type="component" value="Chromosome"/>
</dbReference>
<evidence type="ECO:0000313" key="2">
    <source>
        <dbReference type="Proteomes" id="UP000510621"/>
    </source>
</evidence>
<dbReference type="KEGG" id="this:HZT40_07180"/>
<dbReference type="EMBL" id="CP059265">
    <property type="protein sequence ID" value="QLQ31416.1"/>
    <property type="molecule type" value="Genomic_DNA"/>
</dbReference>